<evidence type="ECO:0000313" key="2">
    <source>
        <dbReference type="Proteomes" id="UP000310016"/>
    </source>
</evidence>
<accession>A0A4U0Q8G5</accession>
<protein>
    <recommendedName>
        <fullName evidence="3">Lipoyl-binding domain-containing protein</fullName>
    </recommendedName>
</protein>
<dbReference type="InterPro" id="IPR011053">
    <property type="entry name" value="Single_hybrid_motif"/>
</dbReference>
<dbReference type="Proteomes" id="UP000310016">
    <property type="component" value="Unassembled WGS sequence"/>
</dbReference>
<dbReference type="OrthoDB" id="8589596at2"/>
<proteinExistence type="predicted"/>
<reference evidence="1 2" key="1">
    <citation type="submission" date="2019-04" db="EMBL/GenBank/DDBJ databases">
        <title>Chitiniphilus eburnea sp. nov., a novel chitinolytic bacterium isolated from aquaculture sludge.</title>
        <authorList>
            <person name="Sheng M."/>
        </authorList>
    </citation>
    <scope>NUCLEOTIDE SEQUENCE [LARGE SCALE GENOMIC DNA]</scope>
    <source>
        <strain evidence="1 2">HX-2-15</strain>
    </source>
</reference>
<gene>
    <name evidence="1" type="ORF">FAZ21_04285</name>
</gene>
<evidence type="ECO:0000313" key="1">
    <source>
        <dbReference type="EMBL" id="TJZ77549.1"/>
    </source>
</evidence>
<comment type="caution">
    <text evidence="1">The sequence shown here is derived from an EMBL/GenBank/DDBJ whole genome shotgun (WGS) entry which is preliminary data.</text>
</comment>
<dbReference type="EMBL" id="SUMF01000002">
    <property type="protein sequence ID" value="TJZ77549.1"/>
    <property type="molecule type" value="Genomic_DNA"/>
</dbReference>
<dbReference type="SUPFAM" id="SSF51230">
    <property type="entry name" value="Single hybrid motif"/>
    <property type="match status" value="1"/>
</dbReference>
<keyword evidence="2" id="KW-1185">Reference proteome</keyword>
<dbReference type="RefSeq" id="WP_136772023.1">
    <property type="nucleotide sequence ID" value="NZ_CP156074.1"/>
</dbReference>
<evidence type="ECO:0008006" key="3">
    <source>
        <dbReference type="Google" id="ProtNLM"/>
    </source>
</evidence>
<name>A0A4U0Q8G5_9NEIS</name>
<sequence>MKQTTTHLICAPTMPGAARVEALLASPGDYVEVDAPLISLLLDGEQLLVHASTDGVIESFVVALNDEIGSDELLLMMEVEEPDSEWLTWVDGLPPVCETSLPVSASVEGTPEPVLQVTRTAASLAARLGVNLAEVQAGPQGVIDEAAVEAWVRQALGTRRS</sequence>
<dbReference type="AlphaFoldDB" id="A0A4U0Q8G5"/>
<organism evidence="1 2">
    <name type="scientific">Chitiniphilus eburneus</name>
    <dbReference type="NCBI Taxonomy" id="2571148"/>
    <lineage>
        <taxon>Bacteria</taxon>
        <taxon>Pseudomonadati</taxon>
        <taxon>Pseudomonadota</taxon>
        <taxon>Betaproteobacteria</taxon>
        <taxon>Neisseriales</taxon>
        <taxon>Chitinibacteraceae</taxon>
        <taxon>Chitiniphilus</taxon>
    </lineage>
</organism>